<dbReference type="GO" id="GO:0022857">
    <property type="term" value="F:transmembrane transporter activity"/>
    <property type="evidence" value="ECO:0007669"/>
    <property type="project" value="InterPro"/>
</dbReference>
<dbReference type="EMBL" id="MZGU01000004">
    <property type="protein sequence ID" value="PWB86317.1"/>
    <property type="molecule type" value="Genomic_DNA"/>
</dbReference>
<comment type="subcellular location">
    <subcellularLocation>
        <location evidence="1">Membrane</location>
        <topology evidence="1">Multi-pass membrane protein</topology>
    </subcellularLocation>
</comment>
<dbReference type="SUPFAM" id="SSF103473">
    <property type="entry name" value="MFS general substrate transporter"/>
    <property type="match status" value="1"/>
</dbReference>
<dbReference type="PROSITE" id="PS50850">
    <property type="entry name" value="MFS"/>
    <property type="match status" value="1"/>
</dbReference>
<dbReference type="GO" id="GO:0005886">
    <property type="term" value="C:plasma membrane"/>
    <property type="evidence" value="ECO:0007669"/>
    <property type="project" value="TreeGrafter"/>
</dbReference>
<evidence type="ECO:0000256" key="3">
    <source>
        <dbReference type="ARBA" id="ARBA00022989"/>
    </source>
</evidence>
<evidence type="ECO:0000313" key="7">
    <source>
        <dbReference type="EMBL" id="PWB86317.1"/>
    </source>
</evidence>
<feature type="transmembrane region" description="Helical" evidence="5">
    <location>
        <begin position="162"/>
        <end position="181"/>
    </location>
</feature>
<feature type="transmembrane region" description="Helical" evidence="5">
    <location>
        <begin position="134"/>
        <end position="156"/>
    </location>
</feature>
<dbReference type="InterPro" id="IPR020846">
    <property type="entry name" value="MFS_dom"/>
</dbReference>
<dbReference type="Proteomes" id="UP000245577">
    <property type="component" value="Unassembled WGS sequence"/>
</dbReference>
<feature type="transmembrane region" description="Helical" evidence="5">
    <location>
        <begin position="430"/>
        <end position="452"/>
    </location>
</feature>
<evidence type="ECO:0000256" key="5">
    <source>
        <dbReference type="SAM" id="Phobius"/>
    </source>
</evidence>
<name>A0A2U1S871_9EURY</name>
<evidence type="ECO:0000256" key="1">
    <source>
        <dbReference type="ARBA" id="ARBA00004141"/>
    </source>
</evidence>
<dbReference type="RefSeq" id="WP_243408475.1">
    <property type="nucleotide sequence ID" value="NZ_MZGU01000004.1"/>
</dbReference>
<evidence type="ECO:0000313" key="8">
    <source>
        <dbReference type="Proteomes" id="UP000245577"/>
    </source>
</evidence>
<feature type="transmembrane region" description="Helical" evidence="5">
    <location>
        <begin position="293"/>
        <end position="313"/>
    </location>
</feature>
<organism evidence="7 8">
    <name type="scientific">Methanobrevibacter woesei</name>
    <dbReference type="NCBI Taxonomy" id="190976"/>
    <lineage>
        <taxon>Archaea</taxon>
        <taxon>Methanobacteriati</taxon>
        <taxon>Methanobacteriota</taxon>
        <taxon>Methanomada group</taxon>
        <taxon>Methanobacteria</taxon>
        <taxon>Methanobacteriales</taxon>
        <taxon>Methanobacteriaceae</taxon>
        <taxon>Methanobrevibacter</taxon>
    </lineage>
</organism>
<sequence>MRKLKLQDYVILITSIASFFVAFISSAPAVALPQLATEFSLNNIMQNWVINIFLFTVAIVAVPFGKFSGMYGIKKSYNIGLILFLIGSILSAIAFSTESLLIFRAFQGIAAAILYNTVTSLVSVAVPEQIRGKALGIMVSAVYIGLAVAPFIGGILTDYLGWRAIFYFSIPFILITLLISFTKVKDEWSMYENETFDIKGSILYGVSIFLLVYGFTIINEPNGLILAIIGAILLIAFIYLELRVKYPVFNVRVFKNTKFLSSNLASIISYIATFLVTYVLNYHFQYILGYNETLTGVLLLVTPLLMAIASPISGNLSDKINPQKLAAIGMAFVTLALFILIFLNAETPLYVIIVAMVLQGIGFGIFASPNTNLVMSTVEPKETPTASVTITVMRVVGQTLSLAMLTVIFAIIMGNVAFVPENFPQLIESSSTACIISTILCAIAILASLWGLKSKNIN</sequence>
<dbReference type="Gene3D" id="1.20.1720.10">
    <property type="entry name" value="Multidrug resistance protein D"/>
    <property type="match status" value="1"/>
</dbReference>
<feature type="domain" description="Major facilitator superfamily (MFS) profile" evidence="6">
    <location>
        <begin position="10"/>
        <end position="456"/>
    </location>
</feature>
<evidence type="ECO:0000256" key="2">
    <source>
        <dbReference type="ARBA" id="ARBA00022692"/>
    </source>
</evidence>
<feature type="transmembrane region" description="Helical" evidence="5">
    <location>
        <begin position="400"/>
        <end position="418"/>
    </location>
</feature>
<dbReference type="PANTHER" id="PTHR23501:SF194">
    <property type="entry name" value="EFFLUX PUMP ANTIBIOTIC RESISTANCE PROTEIN"/>
    <property type="match status" value="1"/>
</dbReference>
<keyword evidence="3 5" id="KW-1133">Transmembrane helix</keyword>
<keyword evidence="4 5" id="KW-0472">Membrane</keyword>
<dbReference type="PRINTS" id="PR01036">
    <property type="entry name" value="TCRTETB"/>
</dbReference>
<comment type="caution">
    <text evidence="7">The sequence shown here is derived from an EMBL/GenBank/DDBJ whole genome shotgun (WGS) entry which is preliminary data.</text>
</comment>
<protein>
    <submittedName>
        <fullName evidence="7">Multidrug resistance protein Stp</fullName>
    </submittedName>
</protein>
<feature type="transmembrane region" description="Helical" evidence="5">
    <location>
        <begin position="44"/>
        <end position="65"/>
    </location>
</feature>
<feature type="transmembrane region" description="Helical" evidence="5">
    <location>
        <begin position="349"/>
        <end position="367"/>
    </location>
</feature>
<dbReference type="InterPro" id="IPR036259">
    <property type="entry name" value="MFS_trans_sf"/>
</dbReference>
<reference evidence="7 8" key="1">
    <citation type="submission" date="2017-03" db="EMBL/GenBank/DDBJ databases">
        <title>Genome sequence of Methanobrevibacter wosei.</title>
        <authorList>
            <person name="Poehlein A."/>
            <person name="Seedorf H."/>
            <person name="Daniel R."/>
        </authorList>
    </citation>
    <scope>NUCLEOTIDE SEQUENCE [LARGE SCALE GENOMIC DNA]</scope>
    <source>
        <strain evidence="7 8">DSM 11979</strain>
    </source>
</reference>
<dbReference type="PANTHER" id="PTHR23501">
    <property type="entry name" value="MAJOR FACILITATOR SUPERFAMILY"/>
    <property type="match status" value="1"/>
</dbReference>
<feature type="transmembrane region" description="Helical" evidence="5">
    <location>
        <begin position="101"/>
        <end position="122"/>
    </location>
</feature>
<feature type="transmembrane region" description="Helical" evidence="5">
    <location>
        <begin position="224"/>
        <end position="242"/>
    </location>
</feature>
<gene>
    <name evidence="7" type="primary">stp</name>
    <name evidence="7" type="ORF">MBBWO_11720</name>
</gene>
<feature type="transmembrane region" description="Helical" evidence="5">
    <location>
        <begin position="9"/>
        <end position="32"/>
    </location>
</feature>
<feature type="transmembrane region" description="Helical" evidence="5">
    <location>
        <begin position="263"/>
        <end position="281"/>
    </location>
</feature>
<dbReference type="Pfam" id="PF07690">
    <property type="entry name" value="MFS_1"/>
    <property type="match status" value="1"/>
</dbReference>
<dbReference type="AlphaFoldDB" id="A0A2U1S871"/>
<keyword evidence="2 5" id="KW-0812">Transmembrane</keyword>
<feature type="transmembrane region" description="Helical" evidence="5">
    <location>
        <begin position="77"/>
        <end position="95"/>
    </location>
</feature>
<evidence type="ECO:0000259" key="6">
    <source>
        <dbReference type="PROSITE" id="PS50850"/>
    </source>
</evidence>
<keyword evidence="8" id="KW-1185">Reference proteome</keyword>
<dbReference type="CDD" id="cd17321">
    <property type="entry name" value="MFS_MMR_MDR_like"/>
    <property type="match status" value="1"/>
</dbReference>
<feature type="transmembrane region" description="Helical" evidence="5">
    <location>
        <begin position="325"/>
        <end position="343"/>
    </location>
</feature>
<accession>A0A2U1S871</accession>
<dbReference type="Gene3D" id="1.20.1250.20">
    <property type="entry name" value="MFS general substrate transporter like domains"/>
    <property type="match status" value="1"/>
</dbReference>
<proteinExistence type="predicted"/>
<dbReference type="InterPro" id="IPR011701">
    <property type="entry name" value="MFS"/>
</dbReference>
<feature type="transmembrane region" description="Helical" evidence="5">
    <location>
        <begin position="202"/>
        <end position="218"/>
    </location>
</feature>
<evidence type="ECO:0000256" key="4">
    <source>
        <dbReference type="ARBA" id="ARBA00023136"/>
    </source>
</evidence>